<gene>
    <name evidence="1" type="ORF">MLD38_023055</name>
</gene>
<protein>
    <submittedName>
        <fullName evidence="1">Uncharacterized protein</fullName>
    </submittedName>
</protein>
<reference evidence="2" key="1">
    <citation type="journal article" date="2023" name="Front. Plant Sci.">
        <title>Chromosomal-level genome assembly of Melastoma candidum provides insights into trichome evolution.</title>
        <authorList>
            <person name="Zhong Y."/>
            <person name="Wu W."/>
            <person name="Sun C."/>
            <person name="Zou P."/>
            <person name="Liu Y."/>
            <person name="Dai S."/>
            <person name="Zhou R."/>
        </authorList>
    </citation>
    <scope>NUCLEOTIDE SEQUENCE [LARGE SCALE GENOMIC DNA]</scope>
</reference>
<evidence type="ECO:0000313" key="1">
    <source>
        <dbReference type="EMBL" id="KAI4367304.1"/>
    </source>
</evidence>
<accession>A0ACB9QL78</accession>
<evidence type="ECO:0000313" key="2">
    <source>
        <dbReference type="Proteomes" id="UP001057402"/>
    </source>
</evidence>
<organism evidence="1 2">
    <name type="scientific">Melastoma candidum</name>
    <dbReference type="NCBI Taxonomy" id="119954"/>
    <lineage>
        <taxon>Eukaryota</taxon>
        <taxon>Viridiplantae</taxon>
        <taxon>Streptophyta</taxon>
        <taxon>Embryophyta</taxon>
        <taxon>Tracheophyta</taxon>
        <taxon>Spermatophyta</taxon>
        <taxon>Magnoliopsida</taxon>
        <taxon>eudicotyledons</taxon>
        <taxon>Gunneridae</taxon>
        <taxon>Pentapetalae</taxon>
        <taxon>rosids</taxon>
        <taxon>malvids</taxon>
        <taxon>Myrtales</taxon>
        <taxon>Melastomataceae</taxon>
        <taxon>Melastomatoideae</taxon>
        <taxon>Melastomateae</taxon>
        <taxon>Melastoma</taxon>
    </lineage>
</organism>
<sequence length="151" mass="16671">MFILQLFQRSLGQVDFYSRSLSSLPTGSNATDVFGYTLLIPWDICAQDSIVGSGEGSEHALQTLLSHGLLDLLLSILRELEPPIVIQKSIDGAKDREAGTVGEQKLCPYRGFLRHIVAVIGNCVYGRKIVQDEVRQKNGLLLMLQQCVGLR</sequence>
<proteinExistence type="predicted"/>
<keyword evidence="2" id="KW-1185">Reference proteome</keyword>
<dbReference type="Proteomes" id="UP001057402">
    <property type="component" value="Chromosome 6"/>
</dbReference>
<dbReference type="EMBL" id="CM042885">
    <property type="protein sequence ID" value="KAI4367304.1"/>
    <property type="molecule type" value="Genomic_DNA"/>
</dbReference>
<name>A0ACB9QL78_9MYRT</name>
<comment type="caution">
    <text evidence="1">The sequence shown here is derived from an EMBL/GenBank/DDBJ whole genome shotgun (WGS) entry which is preliminary data.</text>
</comment>